<keyword evidence="2" id="KW-0349">Heme</keyword>
<gene>
    <name evidence="7" type="ORF">A9Z42_0031050</name>
</gene>
<accession>A0A2H2YZN1</accession>
<dbReference type="InterPro" id="IPR010255">
    <property type="entry name" value="Haem_peroxidase_sf"/>
</dbReference>
<keyword evidence="8" id="KW-1185">Reference proteome</keyword>
<dbReference type="GO" id="GO:0046872">
    <property type="term" value="F:metal ion binding"/>
    <property type="evidence" value="ECO:0007669"/>
    <property type="project" value="UniProtKB-UniRule"/>
</dbReference>
<dbReference type="Gene3D" id="1.10.520.10">
    <property type="match status" value="1"/>
</dbReference>
<feature type="chain" id="PRO_5013431336" description="Peroxidase" evidence="5">
    <location>
        <begin position="23"/>
        <end position="553"/>
    </location>
</feature>
<keyword evidence="1 5" id="KW-0575">Peroxidase</keyword>
<name>A0A2H2YZN1_TRIPA</name>
<keyword evidence="2" id="KW-0408">Iron</keyword>
<dbReference type="OrthoDB" id="5985073at2759"/>
<evidence type="ECO:0000259" key="6">
    <source>
        <dbReference type="PROSITE" id="PS50873"/>
    </source>
</evidence>
<keyword evidence="2" id="KW-0479">Metal-binding</keyword>
<feature type="domain" description="Plant heme peroxidase family profile" evidence="6">
    <location>
        <begin position="54"/>
        <end position="348"/>
    </location>
</feature>
<protein>
    <recommendedName>
        <fullName evidence="5">Peroxidase</fullName>
        <ecNumber evidence="5">1.11.1.-</ecNumber>
    </recommendedName>
</protein>
<evidence type="ECO:0000256" key="5">
    <source>
        <dbReference type="RuleBase" id="RU363051"/>
    </source>
</evidence>
<dbReference type="SUPFAM" id="SSF48113">
    <property type="entry name" value="Heme-dependent peroxidases"/>
    <property type="match status" value="1"/>
</dbReference>
<evidence type="ECO:0000256" key="2">
    <source>
        <dbReference type="ARBA" id="ARBA00022617"/>
    </source>
</evidence>
<comment type="similarity">
    <text evidence="4">Belongs to the peroxidase family.</text>
</comment>
<evidence type="ECO:0000256" key="4">
    <source>
        <dbReference type="RuleBase" id="RU004241"/>
    </source>
</evidence>
<dbReference type="Pfam" id="PF00141">
    <property type="entry name" value="peroxidase"/>
    <property type="match status" value="1"/>
</dbReference>
<dbReference type="PANTHER" id="PTHR31356:SF53">
    <property type="entry name" value="HEME PEROXIDASE"/>
    <property type="match status" value="1"/>
</dbReference>
<evidence type="ECO:0000256" key="3">
    <source>
        <dbReference type="ARBA" id="ARBA00023002"/>
    </source>
</evidence>
<dbReference type="Gene3D" id="1.10.420.10">
    <property type="entry name" value="Peroxidase, domain 2"/>
    <property type="match status" value="1"/>
</dbReference>
<dbReference type="EC" id="1.11.1.-" evidence="5"/>
<dbReference type="GO" id="GO:0042744">
    <property type="term" value="P:hydrogen peroxide catabolic process"/>
    <property type="evidence" value="ECO:0007669"/>
    <property type="project" value="TreeGrafter"/>
</dbReference>
<dbReference type="InterPro" id="IPR002016">
    <property type="entry name" value="Haem_peroxidase"/>
</dbReference>
<evidence type="ECO:0000313" key="7">
    <source>
        <dbReference type="EMBL" id="OTA00038.1"/>
    </source>
</evidence>
<reference evidence="7 8" key="1">
    <citation type="journal article" date="2015" name="Genome Announc.">
        <title>Genome sequence and annotation of Trichoderma parareesei, the ancestor of the cellulase producer Trichoderma reesei.</title>
        <authorList>
            <person name="Yang D."/>
            <person name="Pomraning K."/>
            <person name="Kopchinskiy A."/>
            <person name="Karimi Aghcheh R."/>
            <person name="Atanasova L."/>
            <person name="Chenthamara K."/>
            <person name="Baker S.E."/>
            <person name="Zhang R."/>
            <person name="Shen Q."/>
            <person name="Freitag M."/>
            <person name="Kubicek C.P."/>
            <person name="Druzhinina I.S."/>
        </authorList>
    </citation>
    <scope>NUCLEOTIDE SEQUENCE [LARGE SCALE GENOMIC DNA]</scope>
    <source>
        <strain evidence="7 8">CBS 125925</strain>
    </source>
</reference>
<sequence length="553" mass="59118">MAWSRAITYAVLSSLLFRPANAERVWPDPKVDELEKLLYEQENPFDGPGGLASFVDGCSGPAERALGIGRSFGAEWIRNAYHDMSTADVFAGTGGLDASIVFEMDRPENIGDAFQETLNIFKGNYNKRVSMSDLFALATVMAVGGCSDGKVIVPLKGGRVDAAGPGPSGVPEPQQDLPTHSASFAKQGFDTSEMIALVACGHTVGGVHGVDFPEIVPNPTPTDGSKNDNTDTFDSTTDYFDNVVAKEFVANVSQNPLAFGQNETTRSDFRIFNADGGNMISQMATSNDFFLDTCNTMFERMINTVPSNVKLTDINPLDVKPRKLTVTVNDDETLSVTGVIRVVDNLINGNGTRIMVHLSSRSGDPLPAVEATTSRGQTGGCSYLNCGPSFTYYTFGSKIPSEHGISSFTVEIVDSQTGTNSIHGNGGAGFPLPDDVLPMFSLSSQGAITIDGSNQMQLNLTAAVLNAERFSNVSLIVPQPSNKSAPISPWTQEEVTMQPLSKVDGTNYTLYTGIWQSSGPTSAASTHPFDIVAVGPHETVSSLFNSWDDIPRN</sequence>
<organism evidence="7 8">
    <name type="scientific">Trichoderma parareesei</name>
    <name type="common">Filamentous fungus</name>
    <dbReference type="NCBI Taxonomy" id="858221"/>
    <lineage>
        <taxon>Eukaryota</taxon>
        <taxon>Fungi</taxon>
        <taxon>Dikarya</taxon>
        <taxon>Ascomycota</taxon>
        <taxon>Pezizomycotina</taxon>
        <taxon>Sordariomycetes</taxon>
        <taxon>Hypocreomycetidae</taxon>
        <taxon>Hypocreales</taxon>
        <taxon>Hypocreaceae</taxon>
        <taxon>Trichoderma</taxon>
    </lineage>
</organism>
<dbReference type="GO" id="GO:0034599">
    <property type="term" value="P:cellular response to oxidative stress"/>
    <property type="evidence" value="ECO:0007669"/>
    <property type="project" value="InterPro"/>
</dbReference>
<dbReference type="GO" id="GO:0000302">
    <property type="term" value="P:response to reactive oxygen species"/>
    <property type="evidence" value="ECO:0007669"/>
    <property type="project" value="TreeGrafter"/>
</dbReference>
<dbReference type="GO" id="GO:0020037">
    <property type="term" value="F:heme binding"/>
    <property type="evidence" value="ECO:0007669"/>
    <property type="project" value="UniProtKB-UniRule"/>
</dbReference>
<dbReference type="InterPro" id="IPR044831">
    <property type="entry name" value="Ccp1-like"/>
</dbReference>
<dbReference type="PROSITE" id="PS50873">
    <property type="entry name" value="PEROXIDASE_4"/>
    <property type="match status" value="1"/>
</dbReference>
<evidence type="ECO:0000313" key="8">
    <source>
        <dbReference type="Proteomes" id="UP000219286"/>
    </source>
</evidence>
<keyword evidence="5" id="KW-0732">Signal</keyword>
<dbReference type="PANTHER" id="PTHR31356">
    <property type="entry name" value="THYLAKOID LUMENAL 29 KDA PROTEIN, CHLOROPLASTIC-RELATED"/>
    <property type="match status" value="1"/>
</dbReference>
<proteinExistence type="inferred from homology"/>
<dbReference type="EMBL" id="LFMI01000027">
    <property type="protein sequence ID" value="OTA00038.1"/>
    <property type="molecule type" value="Genomic_DNA"/>
</dbReference>
<dbReference type="AlphaFoldDB" id="A0A2H2YZN1"/>
<evidence type="ECO:0000256" key="1">
    <source>
        <dbReference type="ARBA" id="ARBA00022559"/>
    </source>
</evidence>
<dbReference type="Proteomes" id="UP000219286">
    <property type="component" value="Unassembled WGS sequence"/>
</dbReference>
<keyword evidence="3 5" id="KW-0560">Oxidoreductase</keyword>
<feature type="signal peptide" evidence="5">
    <location>
        <begin position="1"/>
        <end position="22"/>
    </location>
</feature>
<dbReference type="GO" id="GO:0004601">
    <property type="term" value="F:peroxidase activity"/>
    <property type="evidence" value="ECO:0007669"/>
    <property type="project" value="UniProtKB-KW"/>
</dbReference>
<comment type="caution">
    <text evidence="7">The sequence shown here is derived from an EMBL/GenBank/DDBJ whole genome shotgun (WGS) entry which is preliminary data.</text>
</comment>